<sequence>MVFLAEKSVPIPTKDLVSWIFDDIPYDQDAKIYIDANDSSRSISAKQARIIIRKLVAGFHAVGLKKGDCVCLHSFNDIYYSMIFLGIIAAGGIFAGTNPSYTSHELIHHIKTSRTKFLITEPEMLINILTSAKECDIQTSNIWIFDVLGQAIPNGFKSFQELMNHGEEDWVRFDDEKISRETTAARLFSSGTTGPPKAAVLSHYNLIAQHTLVYEQAQRPYSIRRVVALPMFHAACVPGAHTSALKAGHVSIVMRRFGLSPFLHHVKIYQTNELMLVPPIAIALIMSGLAGDKLETIKHAAIGAAPMGKEAQEKLKQLCAPGATVTQVFGMTETSCICTMFHYWEDDSTGSVGRMLPNIDAKYTSLSLSCLISKANLELSIRIIDEEGNDITAYDVRGELCVRGPTVISGYYKNEPANHQSFDRSHFFKTGDIAYCSSPSKKWYIVDRKKELIKVRGFQVTPPEIESVLLSHPLIIDAAVIGIKGSDVDGEMPRAYVVRRPGEEGRRLGEREVKEWCGERLARYKELTGGVRFVEAIPKNASGKILKRILREQAEREMKMARL</sequence>
<evidence type="ECO:0008006" key="6">
    <source>
        <dbReference type="Google" id="ProtNLM"/>
    </source>
</evidence>
<dbReference type="Pfam" id="PF13193">
    <property type="entry name" value="AMP-binding_C"/>
    <property type="match status" value="1"/>
</dbReference>
<dbReference type="EMBL" id="JAPEIS010000001">
    <property type="protein sequence ID" value="KAJ8069908.1"/>
    <property type="molecule type" value="Genomic_DNA"/>
</dbReference>
<feature type="domain" description="AMP-binding enzyme C-terminal" evidence="3">
    <location>
        <begin position="464"/>
        <end position="544"/>
    </location>
</feature>
<dbReference type="GO" id="GO:0019748">
    <property type="term" value="P:secondary metabolic process"/>
    <property type="evidence" value="ECO:0007669"/>
    <property type="project" value="TreeGrafter"/>
</dbReference>
<dbReference type="PANTHER" id="PTHR24096">
    <property type="entry name" value="LONG-CHAIN-FATTY-ACID--COA LIGASE"/>
    <property type="match status" value="1"/>
</dbReference>
<dbReference type="Gene3D" id="3.30.300.30">
    <property type="match status" value="1"/>
</dbReference>
<dbReference type="InterPro" id="IPR045851">
    <property type="entry name" value="AMP-bd_C_sf"/>
</dbReference>
<name>A0A9X0AWW5_9HELO</name>
<dbReference type="InterPro" id="IPR042099">
    <property type="entry name" value="ANL_N_sf"/>
</dbReference>
<dbReference type="InterPro" id="IPR025110">
    <property type="entry name" value="AMP-bd_C"/>
</dbReference>
<evidence type="ECO:0000259" key="3">
    <source>
        <dbReference type="Pfam" id="PF13193"/>
    </source>
</evidence>
<dbReference type="Pfam" id="PF00501">
    <property type="entry name" value="AMP-binding"/>
    <property type="match status" value="1"/>
</dbReference>
<dbReference type="FunFam" id="3.30.300.30:FF:000007">
    <property type="entry name" value="4-coumarate--CoA ligase 2"/>
    <property type="match status" value="1"/>
</dbReference>
<gene>
    <name evidence="4" type="ORF">OCU04_000316</name>
</gene>
<accession>A0A9X0AWW5</accession>
<evidence type="ECO:0000259" key="2">
    <source>
        <dbReference type="Pfam" id="PF00501"/>
    </source>
</evidence>
<organism evidence="4 5">
    <name type="scientific">Sclerotinia nivalis</name>
    <dbReference type="NCBI Taxonomy" id="352851"/>
    <lineage>
        <taxon>Eukaryota</taxon>
        <taxon>Fungi</taxon>
        <taxon>Dikarya</taxon>
        <taxon>Ascomycota</taxon>
        <taxon>Pezizomycotina</taxon>
        <taxon>Leotiomycetes</taxon>
        <taxon>Helotiales</taxon>
        <taxon>Sclerotiniaceae</taxon>
        <taxon>Sclerotinia</taxon>
    </lineage>
</organism>
<dbReference type="CDD" id="cd05911">
    <property type="entry name" value="Firefly_Luc_like"/>
    <property type="match status" value="1"/>
</dbReference>
<dbReference type="PANTHER" id="PTHR24096:SF265">
    <property type="entry name" value="ENZYME, PUTATIVE (AFU_ORTHOLOGUE AFUA_5G14270)-RELATED"/>
    <property type="match status" value="1"/>
</dbReference>
<feature type="domain" description="AMP-dependent synthetase/ligase" evidence="2">
    <location>
        <begin position="30"/>
        <end position="412"/>
    </location>
</feature>
<comment type="caution">
    <text evidence="4">The sequence shown here is derived from an EMBL/GenBank/DDBJ whole genome shotgun (WGS) entry which is preliminary data.</text>
</comment>
<dbReference type="AlphaFoldDB" id="A0A9X0AWW5"/>
<dbReference type="OrthoDB" id="6509636at2759"/>
<dbReference type="Gene3D" id="3.40.50.12780">
    <property type="entry name" value="N-terminal domain of ligase-like"/>
    <property type="match status" value="1"/>
</dbReference>
<evidence type="ECO:0000313" key="5">
    <source>
        <dbReference type="Proteomes" id="UP001152300"/>
    </source>
</evidence>
<evidence type="ECO:0000256" key="1">
    <source>
        <dbReference type="ARBA" id="ARBA00006432"/>
    </source>
</evidence>
<proteinExistence type="inferred from homology"/>
<keyword evidence="5" id="KW-1185">Reference proteome</keyword>
<dbReference type="GO" id="GO:0016405">
    <property type="term" value="F:CoA-ligase activity"/>
    <property type="evidence" value="ECO:0007669"/>
    <property type="project" value="TreeGrafter"/>
</dbReference>
<dbReference type="SUPFAM" id="SSF56801">
    <property type="entry name" value="Acetyl-CoA synthetase-like"/>
    <property type="match status" value="1"/>
</dbReference>
<reference evidence="4" key="1">
    <citation type="submission" date="2022-11" db="EMBL/GenBank/DDBJ databases">
        <title>Genome Resource of Sclerotinia nivalis Strain SnTB1, a Plant Pathogen Isolated from American Ginseng.</title>
        <authorList>
            <person name="Fan S."/>
        </authorList>
    </citation>
    <scope>NUCLEOTIDE SEQUENCE</scope>
    <source>
        <strain evidence="4">SnTB1</strain>
    </source>
</reference>
<comment type="similarity">
    <text evidence="1">Belongs to the ATP-dependent AMP-binding enzyme family.</text>
</comment>
<dbReference type="InterPro" id="IPR000873">
    <property type="entry name" value="AMP-dep_synth/lig_dom"/>
</dbReference>
<evidence type="ECO:0000313" key="4">
    <source>
        <dbReference type="EMBL" id="KAJ8069908.1"/>
    </source>
</evidence>
<dbReference type="Proteomes" id="UP001152300">
    <property type="component" value="Unassembled WGS sequence"/>
</dbReference>
<protein>
    <recommendedName>
        <fullName evidence="6">AMP-binding enzyme</fullName>
    </recommendedName>
</protein>